<dbReference type="EMBL" id="JBAMMX010000028">
    <property type="protein sequence ID" value="KAK6911808.1"/>
    <property type="molecule type" value="Genomic_DNA"/>
</dbReference>
<evidence type="ECO:0000256" key="2">
    <source>
        <dbReference type="ARBA" id="ARBA00022729"/>
    </source>
</evidence>
<dbReference type="PANTHER" id="PTHR45966">
    <property type="entry name" value="GDSL-LIKE LIPASE/ACYLHYDROLASE"/>
    <property type="match status" value="1"/>
</dbReference>
<organism evidence="4 5">
    <name type="scientific">Dillenia turbinata</name>
    <dbReference type="NCBI Taxonomy" id="194707"/>
    <lineage>
        <taxon>Eukaryota</taxon>
        <taxon>Viridiplantae</taxon>
        <taxon>Streptophyta</taxon>
        <taxon>Embryophyta</taxon>
        <taxon>Tracheophyta</taxon>
        <taxon>Spermatophyta</taxon>
        <taxon>Magnoliopsida</taxon>
        <taxon>eudicotyledons</taxon>
        <taxon>Gunneridae</taxon>
        <taxon>Pentapetalae</taxon>
        <taxon>Dilleniales</taxon>
        <taxon>Dilleniaceae</taxon>
        <taxon>Dillenia</taxon>
    </lineage>
</organism>
<proteinExistence type="inferred from homology"/>
<protein>
    <submittedName>
        <fullName evidence="4">GDSL lipase/esterase</fullName>
    </submittedName>
</protein>
<comment type="caution">
    <text evidence="4">The sequence shown here is derived from an EMBL/GenBank/DDBJ whole genome shotgun (WGS) entry which is preliminary data.</text>
</comment>
<feature type="chain" id="PRO_5042988668" evidence="3">
    <location>
        <begin position="25"/>
        <end position="329"/>
    </location>
</feature>
<dbReference type="InterPro" id="IPR035669">
    <property type="entry name" value="SGNH_plant_lipase-like"/>
</dbReference>
<dbReference type="GO" id="GO:0016298">
    <property type="term" value="F:lipase activity"/>
    <property type="evidence" value="ECO:0007669"/>
    <property type="project" value="TreeGrafter"/>
</dbReference>
<dbReference type="InterPro" id="IPR044552">
    <property type="entry name" value="GLIP1-5/GLL25"/>
</dbReference>
<dbReference type="InterPro" id="IPR001087">
    <property type="entry name" value="GDSL"/>
</dbReference>
<dbReference type="AlphaFoldDB" id="A0AAN8YW30"/>
<dbReference type="PANTHER" id="PTHR45966:SF12">
    <property type="entry name" value="GDSL ESTERASE_LIPASE 1-LIKE ISOFORM X2"/>
    <property type="match status" value="1"/>
</dbReference>
<name>A0AAN8YW30_9MAGN</name>
<comment type="similarity">
    <text evidence="1">Belongs to the 'GDSL' lipolytic enzyme family.</text>
</comment>
<dbReference type="Proteomes" id="UP001370490">
    <property type="component" value="Unassembled WGS sequence"/>
</dbReference>
<keyword evidence="5" id="KW-1185">Reference proteome</keyword>
<dbReference type="CDD" id="cd01837">
    <property type="entry name" value="SGNH_plant_lipase_like"/>
    <property type="match status" value="1"/>
</dbReference>
<dbReference type="InterPro" id="IPR036514">
    <property type="entry name" value="SGNH_hydro_sf"/>
</dbReference>
<accession>A0AAN8YW30</accession>
<keyword evidence="2 3" id="KW-0732">Signal</keyword>
<evidence type="ECO:0000313" key="4">
    <source>
        <dbReference type="EMBL" id="KAK6911808.1"/>
    </source>
</evidence>
<gene>
    <name evidence="4" type="ORF">RJ641_023901</name>
</gene>
<sequence length="329" mass="36516">MKRLSIPFTILVIFSSTLVSPISCTTNNGVALFVFGDSLFDPGNNNYINGSMQGPSNSWPYGESYLKQPTGGLSDGRLVPDFIAEFMNLPIWTPYLKPVEHQFTYGANFASAGAGVLPQTRPGTIDLWTQLSYFKKVEETLRQKLGATESKKFLGRAIYLISMGGNDYFGNTWVGRTKIRVSERRGIRLCTEHASKIECCVDGASSLGRLHNRRLSEVLGKLQTTLAGFKYTNFDYYNSIFERVNNPSKHGFKEGKSACCGSGAYRAGFNCGQGTQGKDYELCSNPQEYIWFDAGHTTESANLQLATLLWNGTSSVMAPHNLKQFYEQL</sequence>
<evidence type="ECO:0000313" key="5">
    <source>
        <dbReference type="Proteomes" id="UP001370490"/>
    </source>
</evidence>
<dbReference type="Pfam" id="PF00657">
    <property type="entry name" value="Lipase_GDSL"/>
    <property type="match status" value="1"/>
</dbReference>
<dbReference type="Gene3D" id="3.40.50.1110">
    <property type="entry name" value="SGNH hydrolase"/>
    <property type="match status" value="2"/>
</dbReference>
<evidence type="ECO:0000256" key="1">
    <source>
        <dbReference type="ARBA" id="ARBA00008668"/>
    </source>
</evidence>
<reference evidence="4 5" key="1">
    <citation type="submission" date="2023-12" db="EMBL/GenBank/DDBJ databases">
        <title>A high-quality genome assembly for Dillenia turbinata (Dilleniales).</title>
        <authorList>
            <person name="Chanderbali A."/>
        </authorList>
    </citation>
    <scope>NUCLEOTIDE SEQUENCE [LARGE SCALE GENOMIC DNA]</scope>
    <source>
        <strain evidence="4">LSX21</strain>
        <tissue evidence="4">Leaf</tissue>
    </source>
</reference>
<feature type="signal peptide" evidence="3">
    <location>
        <begin position="1"/>
        <end position="24"/>
    </location>
</feature>
<evidence type="ECO:0000256" key="3">
    <source>
        <dbReference type="SAM" id="SignalP"/>
    </source>
</evidence>